<dbReference type="PATRIC" id="fig|1618023.3.peg.485"/>
<feature type="transmembrane region" description="Helical" evidence="8">
    <location>
        <begin position="132"/>
        <end position="154"/>
    </location>
</feature>
<dbReference type="CDD" id="cd06550">
    <property type="entry name" value="TM_ABC_iron-siderophores_like"/>
    <property type="match status" value="1"/>
</dbReference>
<keyword evidence="5 8" id="KW-0812">Transmembrane</keyword>
<dbReference type="Pfam" id="PF01032">
    <property type="entry name" value="FecCD"/>
    <property type="match status" value="1"/>
</dbReference>
<dbReference type="SUPFAM" id="SSF81345">
    <property type="entry name" value="ABC transporter involved in vitamin B12 uptake, BtuC"/>
    <property type="match status" value="1"/>
</dbReference>
<feature type="transmembrane region" description="Helical" evidence="8">
    <location>
        <begin position="78"/>
        <end position="95"/>
    </location>
</feature>
<dbReference type="AlphaFoldDB" id="A0A0D8ZQ38"/>
<evidence type="ECO:0000256" key="3">
    <source>
        <dbReference type="ARBA" id="ARBA00022448"/>
    </source>
</evidence>
<dbReference type="PANTHER" id="PTHR30472:SF24">
    <property type="entry name" value="FERRIC ENTEROBACTIN TRANSPORT SYSTEM PERMEASE PROTEIN FEPG"/>
    <property type="match status" value="1"/>
</dbReference>
<feature type="transmembrane region" description="Helical" evidence="8">
    <location>
        <begin position="161"/>
        <end position="188"/>
    </location>
</feature>
<evidence type="ECO:0000256" key="6">
    <source>
        <dbReference type="ARBA" id="ARBA00022989"/>
    </source>
</evidence>
<evidence type="ECO:0000313" key="10">
    <source>
        <dbReference type="Proteomes" id="UP000032452"/>
    </source>
</evidence>
<evidence type="ECO:0000256" key="8">
    <source>
        <dbReference type="SAM" id="Phobius"/>
    </source>
</evidence>
<dbReference type="InterPro" id="IPR000522">
    <property type="entry name" value="ABC_transptr_permease_BtuC"/>
</dbReference>
<sequence>MKLDWLVIRSQSISWRLDRRVPQILLSLTVVLAIAIVINLGRGEYPIAPLDIIKTVLGIDTGNPQHSFVINTLRLPRTLVAFLVGVALAISGTIFQGLTGNPLADPGIIGINAGASLAAVTVIVLFPSAPIYTLPFSAFAGALLMAALIYSLAWSNGSSPILLILIGIGLSAIAIAGTNLLITFGQISDVSNALVWLAGSVYGRTWEQVFSLLPWLIIFVPMALILARHLDVLNLGDDIAKGLGSPVEWQRSLLILVGVALAGAGVATAGTISFIGLIAPHLGRQLVGTNHQGLIPTSAMLGGIIVVLADLVGRTMFAPIEIPCGVVTAAIGAPYFVYLLIRHRQKQS</sequence>
<feature type="transmembrane region" description="Helical" evidence="8">
    <location>
        <begin position="208"/>
        <end position="227"/>
    </location>
</feature>
<evidence type="ECO:0000256" key="7">
    <source>
        <dbReference type="ARBA" id="ARBA00023136"/>
    </source>
</evidence>
<organism evidence="9 10">
    <name type="scientific">Aliterella atlantica CENA595</name>
    <dbReference type="NCBI Taxonomy" id="1618023"/>
    <lineage>
        <taxon>Bacteria</taxon>
        <taxon>Bacillati</taxon>
        <taxon>Cyanobacteriota</taxon>
        <taxon>Cyanophyceae</taxon>
        <taxon>Chroococcidiopsidales</taxon>
        <taxon>Aliterellaceae</taxon>
        <taxon>Aliterella</taxon>
    </lineage>
</organism>
<dbReference type="OrthoDB" id="9811721at2"/>
<dbReference type="GO" id="GO:0022857">
    <property type="term" value="F:transmembrane transporter activity"/>
    <property type="evidence" value="ECO:0007669"/>
    <property type="project" value="InterPro"/>
</dbReference>
<keyword evidence="7 8" id="KW-0472">Membrane</keyword>
<name>A0A0D8ZQ38_9CYAN</name>
<dbReference type="Gene3D" id="1.10.3470.10">
    <property type="entry name" value="ABC transporter involved in vitamin B12 uptake, BtuC"/>
    <property type="match status" value="1"/>
</dbReference>
<reference evidence="9 10" key="1">
    <citation type="submission" date="2015-02" db="EMBL/GenBank/DDBJ databases">
        <title>Draft genome of a novel marine cyanobacterium (Chroococcales) isolated from South Atlantic Ocean.</title>
        <authorList>
            <person name="Rigonato J."/>
            <person name="Alvarenga D.O."/>
            <person name="Branco L.H."/>
            <person name="Varani A.M."/>
            <person name="Brandini F.P."/>
            <person name="Fiore M.F."/>
        </authorList>
    </citation>
    <scope>NUCLEOTIDE SEQUENCE [LARGE SCALE GENOMIC DNA]</scope>
    <source>
        <strain evidence="9 10">CENA595</strain>
    </source>
</reference>
<dbReference type="Proteomes" id="UP000032452">
    <property type="component" value="Unassembled WGS sequence"/>
</dbReference>
<dbReference type="InterPro" id="IPR037294">
    <property type="entry name" value="ABC_BtuC-like"/>
</dbReference>
<feature type="transmembrane region" description="Helical" evidence="8">
    <location>
        <begin position="107"/>
        <end position="126"/>
    </location>
</feature>
<comment type="subcellular location">
    <subcellularLocation>
        <location evidence="1">Cell membrane</location>
        <topology evidence="1">Multi-pass membrane protein</topology>
    </subcellularLocation>
</comment>
<dbReference type="PANTHER" id="PTHR30472">
    <property type="entry name" value="FERRIC ENTEROBACTIN TRANSPORT SYSTEM PERMEASE PROTEIN"/>
    <property type="match status" value="1"/>
</dbReference>
<keyword evidence="10" id="KW-1185">Reference proteome</keyword>
<dbReference type="GO" id="GO:0005886">
    <property type="term" value="C:plasma membrane"/>
    <property type="evidence" value="ECO:0007669"/>
    <property type="project" value="UniProtKB-SubCell"/>
</dbReference>
<feature type="transmembrane region" description="Helical" evidence="8">
    <location>
        <begin position="21"/>
        <end position="41"/>
    </location>
</feature>
<evidence type="ECO:0000256" key="4">
    <source>
        <dbReference type="ARBA" id="ARBA00022475"/>
    </source>
</evidence>
<gene>
    <name evidence="9" type="ORF">UH38_17100</name>
</gene>
<feature type="transmembrane region" description="Helical" evidence="8">
    <location>
        <begin position="253"/>
        <end position="282"/>
    </location>
</feature>
<proteinExistence type="inferred from homology"/>
<evidence type="ECO:0000313" key="9">
    <source>
        <dbReference type="EMBL" id="KJH70624.1"/>
    </source>
</evidence>
<accession>A0A0D8ZQ38</accession>
<dbReference type="EMBL" id="JYON01000020">
    <property type="protein sequence ID" value="KJH70624.1"/>
    <property type="molecule type" value="Genomic_DNA"/>
</dbReference>
<keyword evidence="4" id="KW-1003">Cell membrane</keyword>
<dbReference type="FunFam" id="1.10.3470.10:FF:000001">
    <property type="entry name" value="Vitamin B12 ABC transporter permease BtuC"/>
    <property type="match status" value="1"/>
</dbReference>
<keyword evidence="3" id="KW-0813">Transport</keyword>
<dbReference type="STRING" id="1618023.UH38_17100"/>
<keyword evidence="6 8" id="KW-1133">Transmembrane helix</keyword>
<feature type="transmembrane region" description="Helical" evidence="8">
    <location>
        <begin position="320"/>
        <end position="341"/>
    </location>
</feature>
<protein>
    <submittedName>
        <fullName evidence="9">Iron ABC transporter permease</fullName>
    </submittedName>
</protein>
<comment type="caution">
    <text evidence="9">The sequence shown here is derived from an EMBL/GenBank/DDBJ whole genome shotgun (WGS) entry which is preliminary data.</text>
</comment>
<dbReference type="GO" id="GO:0033214">
    <property type="term" value="P:siderophore-iron import into cell"/>
    <property type="evidence" value="ECO:0007669"/>
    <property type="project" value="TreeGrafter"/>
</dbReference>
<evidence type="ECO:0000256" key="1">
    <source>
        <dbReference type="ARBA" id="ARBA00004651"/>
    </source>
</evidence>
<evidence type="ECO:0000256" key="2">
    <source>
        <dbReference type="ARBA" id="ARBA00007935"/>
    </source>
</evidence>
<dbReference type="RefSeq" id="WP_045055899.1">
    <property type="nucleotide sequence ID" value="NZ_CAWMDP010000007.1"/>
</dbReference>
<comment type="similarity">
    <text evidence="2">Belongs to the binding-protein-dependent transport system permease family. FecCD subfamily.</text>
</comment>
<evidence type="ECO:0000256" key="5">
    <source>
        <dbReference type="ARBA" id="ARBA00022692"/>
    </source>
</evidence>